<name>A0ABX5EG51_9MICO</name>
<accession>A0ABX5EG51</accession>
<protein>
    <submittedName>
        <fullName evidence="3">Uncharacterized protein</fullName>
    </submittedName>
</protein>
<keyword evidence="2" id="KW-0472">Membrane</keyword>
<reference evidence="3 4" key="1">
    <citation type="submission" date="2018-03" db="EMBL/GenBank/DDBJ databases">
        <title>Comparative analysis of microorganisms from saline springs in Andes Mountain Range, Colombia.</title>
        <authorList>
            <person name="Rubin E."/>
        </authorList>
    </citation>
    <scope>NUCLEOTIDE SEQUENCE [LARGE SCALE GENOMIC DNA]</scope>
    <source>
        <strain evidence="3 4">CG 23</strain>
    </source>
</reference>
<dbReference type="Proteomes" id="UP000239895">
    <property type="component" value="Unassembled WGS sequence"/>
</dbReference>
<feature type="transmembrane region" description="Helical" evidence="2">
    <location>
        <begin position="215"/>
        <end position="233"/>
    </location>
</feature>
<organism evidence="3 4">
    <name type="scientific">Isoptericola halotolerans</name>
    <dbReference type="NCBI Taxonomy" id="300560"/>
    <lineage>
        <taxon>Bacteria</taxon>
        <taxon>Bacillati</taxon>
        <taxon>Actinomycetota</taxon>
        <taxon>Actinomycetes</taxon>
        <taxon>Micrococcales</taxon>
        <taxon>Promicromonosporaceae</taxon>
        <taxon>Isoptericola</taxon>
    </lineage>
</organism>
<evidence type="ECO:0000256" key="2">
    <source>
        <dbReference type="SAM" id="Phobius"/>
    </source>
</evidence>
<feature type="transmembrane region" description="Helical" evidence="2">
    <location>
        <begin position="149"/>
        <end position="167"/>
    </location>
</feature>
<dbReference type="RefSeq" id="WP_106267634.1">
    <property type="nucleotide sequence ID" value="NZ_PVTX01000006.1"/>
</dbReference>
<gene>
    <name evidence="3" type="ORF">BCL65_106119</name>
</gene>
<evidence type="ECO:0000313" key="4">
    <source>
        <dbReference type="Proteomes" id="UP000239895"/>
    </source>
</evidence>
<feature type="transmembrane region" description="Helical" evidence="2">
    <location>
        <begin position="187"/>
        <end position="203"/>
    </location>
</feature>
<dbReference type="EMBL" id="PVTX01000006">
    <property type="protein sequence ID" value="PRZ06445.1"/>
    <property type="molecule type" value="Genomic_DNA"/>
</dbReference>
<evidence type="ECO:0000313" key="3">
    <source>
        <dbReference type="EMBL" id="PRZ06445.1"/>
    </source>
</evidence>
<feature type="region of interest" description="Disordered" evidence="1">
    <location>
        <begin position="91"/>
        <end position="110"/>
    </location>
</feature>
<evidence type="ECO:0000256" key="1">
    <source>
        <dbReference type="SAM" id="MobiDB-lite"/>
    </source>
</evidence>
<keyword evidence="2" id="KW-1133">Transmembrane helix</keyword>
<sequence length="446" mass="47447">MTTDDTTTTAAPGAMLAAHVRGYAQAVRLHLADLGPEVTEDLTGGLESDLTEALADAAPVATRAGEPQDDVVLDLTAYFGTAEGYATELRSAAGLPPAGPPGRRRSGLRDEAAAWWSGQREQWTGLLEPVASTRQWGTVRDVARDLRPVWWLARGWLVGMLVIAWFGQDYVGLLPTSGPVGLVPTDQTQLVVLAVGAFVSFQWGRGRWLPTGWRLPVAVATSALAILLLPAALGETKTQILYGALDNDGGFAAGYQAGQDDARSTAQAVSYGGAPGDDGVWVDGMQVSNLFAFDANGDPIKDVQLYDDRGRPVRTVTESRATDVWEVPQTEGPWYFRPATATDGRERWNVYPLRALPETGVEWGADGMAPVVGVQPQTMPWPFLKAPVSIEPDDGTAPEPTPSQEPSQPSDDDASRDGEPSEAPASGTTDLPRPGPTAVIDASRQP</sequence>
<comment type="caution">
    <text evidence="3">The sequence shown here is derived from an EMBL/GenBank/DDBJ whole genome shotgun (WGS) entry which is preliminary data.</text>
</comment>
<keyword evidence="2" id="KW-0812">Transmembrane</keyword>
<proteinExistence type="predicted"/>
<feature type="region of interest" description="Disordered" evidence="1">
    <location>
        <begin position="385"/>
        <end position="446"/>
    </location>
</feature>
<keyword evidence="4" id="KW-1185">Reference proteome</keyword>